<dbReference type="InterPro" id="IPR045292">
    <property type="entry name" value="Complex1_LYR_NDUFB9_LYRM3"/>
</dbReference>
<evidence type="ECO:0000256" key="15">
    <source>
        <dbReference type="ARBA" id="ARBA00032528"/>
    </source>
</evidence>
<evidence type="ECO:0000256" key="8">
    <source>
        <dbReference type="ARBA" id="ARBA00022660"/>
    </source>
</evidence>
<comment type="subunit">
    <text evidence="4">Mammalian complex I is composed of 45 different subunits.</text>
</comment>
<keyword evidence="7" id="KW-0597">Phosphoprotein</keyword>
<evidence type="ECO:0000256" key="11">
    <source>
        <dbReference type="ARBA" id="ARBA00022990"/>
    </source>
</evidence>
<dbReference type="CDD" id="cd20263">
    <property type="entry name" value="Complex1_LYR_NDUFB9_LYRM3"/>
    <property type="match status" value="1"/>
</dbReference>
<feature type="domain" description="Complex 1 LYR protein" evidence="16">
    <location>
        <begin position="12"/>
        <end position="69"/>
    </location>
</feature>
<dbReference type="InterPro" id="IPR033034">
    <property type="entry name" value="NDUFB9"/>
</dbReference>
<evidence type="ECO:0000256" key="4">
    <source>
        <dbReference type="ARBA" id="ARBA00011790"/>
    </source>
</evidence>
<dbReference type="Proteomes" id="UP001168821">
    <property type="component" value="Unassembled WGS sequence"/>
</dbReference>
<evidence type="ECO:0000256" key="13">
    <source>
        <dbReference type="ARBA" id="ARBA00023136"/>
    </source>
</evidence>
<evidence type="ECO:0000256" key="7">
    <source>
        <dbReference type="ARBA" id="ARBA00022553"/>
    </source>
</evidence>
<keyword evidence="18" id="KW-1185">Reference proteome</keyword>
<evidence type="ECO:0000256" key="6">
    <source>
        <dbReference type="ARBA" id="ARBA00022448"/>
    </source>
</evidence>
<gene>
    <name evidence="17" type="ORF">Zmor_009368</name>
</gene>
<evidence type="ECO:0000256" key="3">
    <source>
        <dbReference type="ARBA" id="ARBA00009508"/>
    </source>
</evidence>
<dbReference type="Pfam" id="PF05347">
    <property type="entry name" value="Complex1_LYR"/>
    <property type="match status" value="1"/>
</dbReference>
<comment type="function">
    <text evidence="1">Accessory subunit of the mitochondrial membrane respiratory chain NADH dehydrogenase (Complex I), that is believed to be not involved in catalysis. Complex I functions in the transfer of electrons from NADH to the respiratory chain. The immediate electron acceptor for the enzyme is believed to be ubiquinone.</text>
</comment>
<name>A0AA38MIM8_9CUCU</name>
<keyword evidence="9" id="KW-0999">Mitochondrion inner membrane</keyword>
<proteinExistence type="inferred from homology"/>
<keyword evidence="10" id="KW-0249">Electron transport</keyword>
<keyword evidence="13" id="KW-0472">Membrane</keyword>
<dbReference type="EMBL" id="JALNTZ010000003">
    <property type="protein sequence ID" value="KAJ3657579.1"/>
    <property type="molecule type" value="Genomic_DNA"/>
</dbReference>
<dbReference type="InterPro" id="IPR008011">
    <property type="entry name" value="Complex1_LYR_dom"/>
</dbReference>
<keyword evidence="11" id="KW-0007">Acetylation</keyword>
<organism evidence="17 18">
    <name type="scientific">Zophobas morio</name>
    <dbReference type="NCBI Taxonomy" id="2755281"/>
    <lineage>
        <taxon>Eukaryota</taxon>
        <taxon>Metazoa</taxon>
        <taxon>Ecdysozoa</taxon>
        <taxon>Arthropoda</taxon>
        <taxon>Hexapoda</taxon>
        <taxon>Insecta</taxon>
        <taxon>Pterygota</taxon>
        <taxon>Neoptera</taxon>
        <taxon>Endopterygota</taxon>
        <taxon>Coleoptera</taxon>
        <taxon>Polyphaga</taxon>
        <taxon>Cucujiformia</taxon>
        <taxon>Tenebrionidae</taxon>
        <taxon>Zophobas</taxon>
    </lineage>
</organism>
<comment type="caution">
    <text evidence="17">The sequence shown here is derived from an EMBL/GenBank/DDBJ whole genome shotgun (WGS) entry which is preliminary data.</text>
</comment>
<dbReference type="PANTHER" id="PTHR12868:SF0">
    <property type="entry name" value="NADH DEHYDROGENASE [UBIQUINONE] 1 BETA SUBCOMPLEX SUBUNIT 9"/>
    <property type="match status" value="1"/>
</dbReference>
<evidence type="ECO:0000256" key="12">
    <source>
        <dbReference type="ARBA" id="ARBA00023128"/>
    </source>
</evidence>
<comment type="similarity">
    <text evidence="3">Belongs to the complex I LYR family.</text>
</comment>
<keyword evidence="12" id="KW-0496">Mitochondrion</keyword>
<accession>A0AA38MIM8</accession>
<dbReference type="AlphaFoldDB" id="A0AA38MIM8"/>
<comment type="subcellular location">
    <subcellularLocation>
        <location evidence="2">Mitochondrion inner membrane</location>
        <topology evidence="2">Peripheral membrane protein</topology>
        <orientation evidence="2">Matrix side</orientation>
    </subcellularLocation>
</comment>
<evidence type="ECO:0000259" key="16">
    <source>
        <dbReference type="Pfam" id="PF05347"/>
    </source>
</evidence>
<dbReference type="GO" id="GO:0005743">
    <property type="term" value="C:mitochondrial inner membrane"/>
    <property type="evidence" value="ECO:0007669"/>
    <property type="project" value="UniProtKB-SubCell"/>
</dbReference>
<evidence type="ECO:0000256" key="9">
    <source>
        <dbReference type="ARBA" id="ARBA00022792"/>
    </source>
</evidence>
<evidence type="ECO:0000256" key="1">
    <source>
        <dbReference type="ARBA" id="ARBA00002920"/>
    </source>
</evidence>
<dbReference type="PANTHER" id="PTHR12868">
    <property type="entry name" value="NADH-UBIQUINONE OXIDOREDUCTASE B22 SUBUNIT"/>
    <property type="match status" value="1"/>
</dbReference>
<keyword evidence="6" id="KW-0813">Transport</keyword>
<evidence type="ECO:0000313" key="17">
    <source>
        <dbReference type="EMBL" id="KAJ3657579.1"/>
    </source>
</evidence>
<reference evidence="17" key="1">
    <citation type="journal article" date="2023" name="G3 (Bethesda)">
        <title>Whole genome assemblies of Zophobas morio and Tenebrio molitor.</title>
        <authorList>
            <person name="Kaur S."/>
            <person name="Stinson S.A."/>
            <person name="diCenzo G.C."/>
        </authorList>
    </citation>
    <scope>NUCLEOTIDE SEQUENCE</scope>
    <source>
        <strain evidence="17">QUZm001</strain>
    </source>
</reference>
<dbReference type="GO" id="GO:0006120">
    <property type="term" value="P:mitochondrial electron transport, NADH to ubiquinone"/>
    <property type="evidence" value="ECO:0007669"/>
    <property type="project" value="InterPro"/>
</dbReference>
<keyword evidence="8" id="KW-0679">Respiratory chain</keyword>
<sequence length="154" mass="18734">MSVPTGLVSHVQRVKRLYKKALRNLESWYDRRDVYRYYAVTMRDRFDQHKDVKDMAVARHLLEEGEDELFHKQHWHVKQFVNSPGGSAYQREVVPPDWVLDYWHPLEKAQYPEYFERREKRKAEYIKFWEGQFLCKEKPKGCDETDPKKDPEPC</sequence>
<evidence type="ECO:0000313" key="18">
    <source>
        <dbReference type="Proteomes" id="UP001168821"/>
    </source>
</evidence>
<evidence type="ECO:0000256" key="10">
    <source>
        <dbReference type="ARBA" id="ARBA00022982"/>
    </source>
</evidence>
<evidence type="ECO:0000256" key="14">
    <source>
        <dbReference type="ARBA" id="ARBA00030192"/>
    </source>
</evidence>
<protein>
    <recommendedName>
        <fullName evidence="5">NADH dehydrogenase [ubiquinone] 1 beta subcomplex subunit 9</fullName>
    </recommendedName>
    <alternativeName>
        <fullName evidence="14">Complex I-B22</fullName>
    </alternativeName>
    <alternativeName>
        <fullName evidence="15">NADH-ubiquinone oxidoreductase B22 subunit</fullName>
    </alternativeName>
</protein>
<evidence type="ECO:0000256" key="2">
    <source>
        <dbReference type="ARBA" id="ARBA00004443"/>
    </source>
</evidence>
<evidence type="ECO:0000256" key="5">
    <source>
        <dbReference type="ARBA" id="ARBA00018684"/>
    </source>
</evidence>